<dbReference type="PANTHER" id="PTHR11482:SF6">
    <property type="entry name" value="ORNITHINE DECARBOXYLASE 1-RELATED"/>
    <property type="match status" value="1"/>
</dbReference>
<dbReference type="OMA" id="VMQYGVQ"/>
<evidence type="ECO:0000256" key="7">
    <source>
        <dbReference type="PIRSR" id="PIRSR600183-50"/>
    </source>
</evidence>
<comment type="function">
    <text evidence="6">Catalyzes the first and rate-limiting step of polyamine biosynthesis that converts ornithine into putrescine, which is the precursor for the polyamines, spermidine and spermine. Polyamines are essential for cell proliferation and are implicated in cellular processes, ranging from DNA replication to apoptosis.</text>
</comment>
<evidence type="ECO:0000256" key="3">
    <source>
        <dbReference type="ARBA" id="ARBA00022898"/>
    </source>
</evidence>
<keyword evidence="5" id="KW-0456">Lyase</keyword>
<dbReference type="Gene3D" id="2.40.37.10">
    <property type="entry name" value="Lyase, Ornithine Decarboxylase, Chain A, domain 1"/>
    <property type="match status" value="1"/>
</dbReference>
<dbReference type="Gene3D" id="3.20.20.10">
    <property type="entry name" value="Alanine racemase"/>
    <property type="match status" value="1"/>
</dbReference>
<reference evidence="10" key="2">
    <citation type="journal article" date="2018" name="Genome Res.">
        <title>The genomic architecture and molecular evolution of ant odorant receptors.</title>
        <authorList>
            <person name="McKenzie S.K."/>
            <person name="Kronauer D.J.C."/>
        </authorList>
    </citation>
    <scope>NUCLEOTIDE SEQUENCE [LARGE SCALE GENOMIC DNA]</scope>
    <source>
        <strain evidence="10">Clonal line C1</strain>
    </source>
</reference>
<evidence type="ECO:0000313" key="11">
    <source>
        <dbReference type="Proteomes" id="UP000053097"/>
    </source>
</evidence>
<dbReference type="GO" id="GO:0005737">
    <property type="term" value="C:cytoplasm"/>
    <property type="evidence" value="ECO:0007669"/>
    <property type="project" value="TreeGrafter"/>
</dbReference>
<dbReference type="InterPro" id="IPR022657">
    <property type="entry name" value="De-COase2_CS"/>
</dbReference>
<name>A0A026WM66_OOCBI</name>
<dbReference type="PROSITE" id="PS00879">
    <property type="entry name" value="ODR_DC_2_2"/>
    <property type="match status" value="1"/>
</dbReference>
<dbReference type="FunFam" id="3.20.20.10:FF:000005">
    <property type="entry name" value="Ornithine decarboxylase"/>
    <property type="match status" value="1"/>
</dbReference>
<proteinExistence type="inferred from homology"/>
<dbReference type="CDD" id="cd00622">
    <property type="entry name" value="PLPDE_III_ODC"/>
    <property type="match status" value="1"/>
</dbReference>
<feature type="active site" description="Proton donor" evidence="7">
    <location>
        <position position="342"/>
    </location>
</feature>
<dbReference type="GO" id="GO:0004586">
    <property type="term" value="F:ornithine decarboxylase activity"/>
    <property type="evidence" value="ECO:0007669"/>
    <property type="project" value="TreeGrafter"/>
</dbReference>
<dbReference type="PANTHER" id="PTHR11482">
    <property type="entry name" value="ARGININE/DIAMINOPIMELATE/ORNITHINE DECARBOXYLASE"/>
    <property type="match status" value="1"/>
</dbReference>
<comment type="similarity">
    <text evidence="2">Belongs to the Orn/Lys/Arg decarboxylase class-II family.</text>
</comment>
<evidence type="ECO:0000256" key="6">
    <source>
        <dbReference type="ARBA" id="ARBA00037173"/>
    </source>
</evidence>
<keyword evidence="11" id="KW-1185">Reference proteome</keyword>
<dbReference type="OrthoDB" id="5034579at2759"/>
<dbReference type="SUPFAM" id="SSF51419">
    <property type="entry name" value="PLP-binding barrel"/>
    <property type="match status" value="1"/>
</dbReference>
<feature type="modified residue" description="N6-(pyridoxal phosphate)lysine" evidence="7">
    <location>
        <position position="65"/>
    </location>
</feature>
<evidence type="ECO:0000313" key="9">
    <source>
        <dbReference type="EMBL" id="EZA56199.1"/>
    </source>
</evidence>
<evidence type="ECO:0000256" key="4">
    <source>
        <dbReference type="ARBA" id="ARBA00023115"/>
    </source>
</evidence>
<reference evidence="9 11" key="1">
    <citation type="journal article" date="2014" name="Curr. Biol.">
        <title>The genome of the clonal raider ant Cerapachys biroi.</title>
        <authorList>
            <person name="Oxley P.R."/>
            <person name="Ji L."/>
            <person name="Fetter-Pruneda I."/>
            <person name="McKenzie S.K."/>
            <person name="Li C."/>
            <person name="Hu H."/>
            <person name="Zhang G."/>
            <person name="Kronauer D.J."/>
        </authorList>
    </citation>
    <scope>NUCLEOTIDE SEQUENCE [LARGE SCALE GENOMIC DNA]</scope>
</reference>
<keyword evidence="3 7" id="KW-0663">Pyridoxal phosphate</keyword>
<evidence type="ECO:0000256" key="1">
    <source>
        <dbReference type="ARBA" id="ARBA00001933"/>
    </source>
</evidence>
<dbReference type="Pfam" id="PF02784">
    <property type="entry name" value="Orn_Arg_deC_N"/>
    <property type="match status" value="1"/>
</dbReference>
<protein>
    <submittedName>
        <fullName evidence="9">Ornithine decarboxylase</fullName>
    </submittedName>
</protein>
<dbReference type="InterPro" id="IPR009006">
    <property type="entry name" value="Ala_racemase/Decarboxylase_C"/>
</dbReference>
<dbReference type="InterPro" id="IPR029066">
    <property type="entry name" value="PLP-binding_barrel"/>
</dbReference>
<evidence type="ECO:0000256" key="5">
    <source>
        <dbReference type="ARBA" id="ARBA00023239"/>
    </source>
</evidence>
<evidence type="ECO:0000256" key="2">
    <source>
        <dbReference type="ARBA" id="ARBA00008872"/>
    </source>
</evidence>
<dbReference type="Proteomes" id="UP000279307">
    <property type="component" value="Chromosome 1"/>
</dbReference>
<keyword evidence="4" id="KW-0620">Polyamine biosynthesis</keyword>
<dbReference type="PRINTS" id="PR01182">
    <property type="entry name" value="ORNDCRBXLASE"/>
</dbReference>
<reference evidence="10" key="3">
    <citation type="submission" date="2018-07" db="EMBL/GenBank/DDBJ databases">
        <authorList>
            <person name="Mckenzie S.K."/>
            <person name="Kronauer D.J.C."/>
        </authorList>
    </citation>
    <scope>NUCLEOTIDE SEQUENCE</scope>
    <source>
        <strain evidence="10">Clonal line C1</strain>
    </source>
</reference>
<dbReference type="PRINTS" id="PR01179">
    <property type="entry name" value="ODADCRBXLASE"/>
</dbReference>
<organism evidence="9 11">
    <name type="scientific">Ooceraea biroi</name>
    <name type="common">Clonal raider ant</name>
    <name type="synonym">Cerapachys biroi</name>
    <dbReference type="NCBI Taxonomy" id="2015173"/>
    <lineage>
        <taxon>Eukaryota</taxon>
        <taxon>Metazoa</taxon>
        <taxon>Ecdysozoa</taxon>
        <taxon>Arthropoda</taxon>
        <taxon>Hexapoda</taxon>
        <taxon>Insecta</taxon>
        <taxon>Pterygota</taxon>
        <taxon>Neoptera</taxon>
        <taxon>Endopterygota</taxon>
        <taxon>Hymenoptera</taxon>
        <taxon>Apocrita</taxon>
        <taxon>Aculeata</taxon>
        <taxon>Formicoidea</taxon>
        <taxon>Formicidae</taxon>
        <taxon>Dorylinae</taxon>
        <taxon>Ooceraea</taxon>
    </lineage>
</organism>
<dbReference type="InterPro" id="IPR022644">
    <property type="entry name" value="De-COase2_N"/>
</dbReference>
<dbReference type="InterPro" id="IPR002433">
    <property type="entry name" value="Orn_de-COase"/>
</dbReference>
<dbReference type="AlphaFoldDB" id="A0A026WM66"/>
<sequence>MSPNNNFNEIQVFDDAADNMDIIKTIIDVRNQEDGFYIVDIGDVIEKHREWVTKMPRVAPHFAIKCNPDPTVIKILAALNADFDCASEQEIRQVMQYGVQPDRIIFANPYKSPSHIKFAKKMNVSQMTVDSELELLKIKDFYPEAKIVIRIRCDAKNSECDLGLKFGCEPDEEAVRLMRLTMDLGLTLHGFSFHVGSPAGELNAFCRGIGMCKRLISIAKTMGCKDVQLVDIGGGFPGEKGTDIDKLANLINDAIQDLDPSIRVISEPGRYYVTSAFTLASYLHSKRVARRNGKVMRMYYINVGTYNSFIEELMGLKSRVPQILFEPASDEKFLSTLWGPTCDSYDVILKDVLLPELHLGDWMVWEDMGAYTLSICSTFNGFQIPEVIPIIRKGQWKNLMTEIKLMQRPTEIIEWSESVEREDYIGSR</sequence>
<evidence type="ECO:0000313" key="10">
    <source>
        <dbReference type="EMBL" id="RLU26726.1"/>
    </source>
</evidence>
<comment type="cofactor">
    <cofactor evidence="1 7">
        <name>pyridoxal 5'-phosphate</name>
        <dbReference type="ChEBI" id="CHEBI:597326"/>
    </cofactor>
</comment>
<dbReference type="SUPFAM" id="SSF50621">
    <property type="entry name" value="Alanine racemase C-terminal domain-like"/>
    <property type="match status" value="1"/>
</dbReference>
<dbReference type="EMBL" id="QOIP01000001">
    <property type="protein sequence ID" value="RLU26726.1"/>
    <property type="molecule type" value="Genomic_DNA"/>
</dbReference>
<dbReference type="InterPro" id="IPR000183">
    <property type="entry name" value="Orn/DAP/Arg_de-COase"/>
</dbReference>
<evidence type="ECO:0000259" key="8">
    <source>
        <dbReference type="Pfam" id="PF02784"/>
    </source>
</evidence>
<dbReference type="STRING" id="2015173.A0A026WM66"/>
<feature type="domain" description="Orn/DAP/Arg decarboxylase 2 N-terminal" evidence="8">
    <location>
        <begin position="42"/>
        <end position="273"/>
    </location>
</feature>
<accession>A0A026WM66</accession>
<dbReference type="Proteomes" id="UP000053097">
    <property type="component" value="Unassembled WGS sequence"/>
</dbReference>
<gene>
    <name evidence="10" type="ORF">DMN91_000523</name>
    <name evidence="9" type="ORF">X777_03531</name>
</gene>
<dbReference type="EMBL" id="KK107168">
    <property type="protein sequence ID" value="EZA56199.1"/>
    <property type="molecule type" value="Genomic_DNA"/>
</dbReference>
<dbReference type="GO" id="GO:0033387">
    <property type="term" value="P:putrescine biosynthetic process from arginine, via ornithine"/>
    <property type="evidence" value="ECO:0007669"/>
    <property type="project" value="TreeGrafter"/>
</dbReference>